<keyword evidence="2" id="KW-1185">Reference proteome</keyword>
<accession>A0ABX3XBK4</accession>
<gene>
    <name evidence="1" type="ORF">BST63_00240</name>
</gene>
<reference evidence="1 2" key="1">
    <citation type="submission" date="2017-03" db="EMBL/GenBank/DDBJ databases">
        <title>Whole genome sequences of fourteen strains of Bradyrhizobium canariense and one strain of Bradyrhizobium japonicum isolated from Lupinus (Papilionoideae: Genisteae) species in Algeria.</title>
        <authorList>
            <person name="Crovadore J."/>
            <person name="Chekireb D."/>
            <person name="Brachmann A."/>
            <person name="Chablais R."/>
            <person name="Cochard B."/>
            <person name="Lefort F."/>
        </authorList>
    </citation>
    <scope>NUCLEOTIDE SEQUENCE [LARGE SCALE GENOMIC DNA]</scope>
    <source>
        <strain evidence="1 2">UBMAN05</strain>
    </source>
</reference>
<comment type="caution">
    <text evidence="1">The sequence shown here is derived from an EMBL/GenBank/DDBJ whole genome shotgun (WGS) entry which is preliminary data.</text>
</comment>
<protein>
    <submittedName>
        <fullName evidence="1">Uncharacterized protein</fullName>
    </submittedName>
</protein>
<dbReference type="EMBL" id="NAFK01000057">
    <property type="protein sequence ID" value="OSJ36925.1"/>
    <property type="molecule type" value="Genomic_DNA"/>
</dbReference>
<organism evidence="1 2">
    <name type="scientific">Bradyrhizobium canariense</name>
    <dbReference type="NCBI Taxonomy" id="255045"/>
    <lineage>
        <taxon>Bacteria</taxon>
        <taxon>Pseudomonadati</taxon>
        <taxon>Pseudomonadota</taxon>
        <taxon>Alphaproteobacteria</taxon>
        <taxon>Hyphomicrobiales</taxon>
        <taxon>Nitrobacteraceae</taxon>
        <taxon>Bradyrhizobium</taxon>
    </lineage>
</organism>
<name>A0ABX3XBK4_9BRAD</name>
<evidence type="ECO:0000313" key="2">
    <source>
        <dbReference type="Proteomes" id="UP000193884"/>
    </source>
</evidence>
<evidence type="ECO:0000313" key="1">
    <source>
        <dbReference type="EMBL" id="OSJ36925.1"/>
    </source>
</evidence>
<proteinExistence type="predicted"/>
<dbReference type="Proteomes" id="UP000193884">
    <property type="component" value="Unassembled WGS sequence"/>
</dbReference>
<dbReference type="RefSeq" id="WP_085383105.1">
    <property type="nucleotide sequence ID" value="NZ_NAFJ01000028.1"/>
</dbReference>
<sequence length="171" mass="19263">MGTKLNECDIEIDRLSFELKATDASLLAHNEQAKAYYDSQAGLTEMIAKVRNREGEDVYRQRALISSRLKSIVKSLRVSAAGYEPVGERITLELSQNEHLETDQKAILEELLLFHALPESRLPHFEVEFLDGSARMVFPDPNDPLKFRQQVEASGHKLEGISDNGARDLIP</sequence>